<dbReference type="RefSeq" id="WP_169604489.1">
    <property type="nucleotide sequence ID" value="NZ_CP046565.1"/>
</dbReference>
<keyword evidence="8" id="KW-1185">Reference proteome</keyword>
<dbReference type="GO" id="GO:0003955">
    <property type="term" value="F:NAD(P)H dehydrogenase (quinone) activity"/>
    <property type="evidence" value="ECO:0007669"/>
    <property type="project" value="UniProtKB-EC"/>
</dbReference>
<dbReference type="FunFam" id="3.40.50.360:FF:000001">
    <property type="entry name" value="NAD(P)H dehydrogenase (Quinone) FQR1-like"/>
    <property type="match status" value="1"/>
</dbReference>
<evidence type="ECO:0000256" key="1">
    <source>
        <dbReference type="ARBA" id="ARBA00001917"/>
    </source>
</evidence>
<keyword evidence="4" id="KW-0288">FMN</keyword>
<evidence type="ECO:0000313" key="7">
    <source>
        <dbReference type="EMBL" id="QJD31224.1"/>
    </source>
</evidence>
<evidence type="ECO:0000256" key="2">
    <source>
        <dbReference type="ARBA" id="ARBA00006961"/>
    </source>
</evidence>
<dbReference type="InterPro" id="IPR010089">
    <property type="entry name" value="Flavoprotein_WrbA-like"/>
</dbReference>
<dbReference type="Proteomes" id="UP000503004">
    <property type="component" value="Chromosome"/>
</dbReference>
<dbReference type="PANTHER" id="PTHR30546">
    <property type="entry name" value="FLAVODOXIN-RELATED PROTEIN WRBA-RELATED"/>
    <property type="match status" value="1"/>
</dbReference>
<keyword evidence="3" id="KW-0285">Flavoprotein</keyword>
<dbReference type="SUPFAM" id="SSF52218">
    <property type="entry name" value="Flavoproteins"/>
    <property type="match status" value="1"/>
</dbReference>
<dbReference type="AlphaFoldDB" id="A0A858QBZ9"/>
<organism evidence="7 8">
    <name type="scientific">Methylococcus geothermalis</name>
    <dbReference type="NCBI Taxonomy" id="2681310"/>
    <lineage>
        <taxon>Bacteria</taxon>
        <taxon>Pseudomonadati</taxon>
        <taxon>Pseudomonadota</taxon>
        <taxon>Gammaproteobacteria</taxon>
        <taxon>Methylococcales</taxon>
        <taxon>Methylococcaceae</taxon>
        <taxon>Methylococcus</taxon>
    </lineage>
</organism>
<accession>A0A858QBZ9</accession>
<proteinExistence type="inferred from homology"/>
<dbReference type="PROSITE" id="PS50902">
    <property type="entry name" value="FLAVODOXIN_LIKE"/>
    <property type="match status" value="1"/>
</dbReference>
<dbReference type="KEGG" id="metu:GNH96_15610"/>
<comment type="cofactor">
    <cofactor evidence="1">
        <name>FMN</name>
        <dbReference type="ChEBI" id="CHEBI:58210"/>
    </cofactor>
</comment>
<sequence length="205" mass="21437">MTDSKRSRAEILILYYSRHGSTADMARMIARGVEEVPDAVAKLRTVPEISAVSEATAPAVPAEGPPYASLDDLKHCDGLALGSPTHFGNMAAPLKHFLDGTSALWFSGALSGKPAGVFTSTASMHGGQEATLLTMLPPLLHHGMILVGIPSSEAALHKTRSGGTPYGPSRHTGDASPLSDEERALCRAFGARLARVAKALKNAAE</sequence>
<evidence type="ECO:0000259" key="6">
    <source>
        <dbReference type="PROSITE" id="PS50902"/>
    </source>
</evidence>
<dbReference type="GO" id="GO:0009055">
    <property type="term" value="F:electron transfer activity"/>
    <property type="evidence" value="ECO:0007669"/>
    <property type="project" value="InterPro"/>
</dbReference>
<comment type="similarity">
    <text evidence="2">Belongs to the WrbA family.</text>
</comment>
<dbReference type="InterPro" id="IPR029039">
    <property type="entry name" value="Flavoprotein-like_sf"/>
</dbReference>
<evidence type="ECO:0000313" key="8">
    <source>
        <dbReference type="Proteomes" id="UP000503004"/>
    </source>
</evidence>
<protein>
    <submittedName>
        <fullName evidence="7">NAD(P)H:quinone oxidoreductase</fullName>
        <ecNumber evidence="7">1.6.5.2</ecNumber>
    </submittedName>
</protein>
<dbReference type="PROSITE" id="PS00201">
    <property type="entry name" value="FLAVODOXIN"/>
    <property type="match status" value="1"/>
</dbReference>
<dbReference type="EC" id="1.6.5.2" evidence="7"/>
<dbReference type="PANTHER" id="PTHR30546:SF23">
    <property type="entry name" value="FLAVOPROTEIN-LIKE PROTEIN YCP4-RELATED"/>
    <property type="match status" value="1"/>
</dbReference>
<dbReference type="Pfam" id="PF03358">
    <property type="entry name" value="FMN_red"/>
    <property type="match status" value="1"/>
</dbReference>
<feature type="domain" description="Flavodoxin-like" evidence="6">
    <location>
        <begin position="11"/>
        <end position="194"/>
    </location>
</feature>
<evidence type="ECO:0000256" key="5">
    <source>
        <dbReference type="SAM" id="MobiDB-lite"/>
    </source>
</evidence>
<dbReference type="EMBL" id="CP046565">
    <property type="protein sequence ID" value="QJD31224.1"/>
    <property type="molecule type" value="Genomic_DNA"/>
</dbReference>
<evidence type="ECO:0000256" key="4">
    <source>
        <dbReference type="ARBA" id="ARBA00022643"/>
    </source>
</evidence>
<dbReference type="GO" id="GO:0016020">
    <property type="term" value="C:membrane"/>
    <property type="evidence" value="ECO:0007669"/>
    <property type="project" value="TreeGrafter"/>
</dbReference>
<dbReference type="NCBIfam" id="NF002999">
    <property type="entry name" value="PRK03767.1"/>
    <property type="match status" value="1"/>
</dbReference>
<dbReference type="InterPro" id="IPR005025">
    <property type="entry name" value="FMN_Rdtase-like_dom"/>
</dbReference>
<evidence type="ECO:0000256" key="3">
    <source>
        <dbReference type="ARBA" id="ARBA00022630"/>
    </source>
</evidence>
<dbReference type="InterPro" id="IPR008254">
    <property type="entry name" value="Flavodoxin/NO_synth"/>
</dbReference>
<feature type="region of interest" description="Disordered" evidence="5">
    <location>
        <begin position="156"/>
        <end position="179"/>
    </location>
</feature>
<keyword evidence="7" id="KW-0560">Oxidoreductase</keyword>
<gene>
    <name evidence="7" type="primary">wrbA</name>
    <name evidence="7" type="ORF">GNH96_15610</name>
</gene>
<name>A0A858QBZ9_9GAMM</name>
<reference evidence="8" key="1">
    <citation type="submission" date="2019-12" db="EMBL/GenBank/DDBJ databases">
        <authorList>
            <person name="Awala S.I."/>
            <person name="Rhee S.K."/>
        </authorList>
    </citation>
    <scope>NUCLEOTIDE SEQUENCE [LARGE SCALE GENOMIC DNA]</scope>
    <source>
        <strain evidence="8">IM1</strain>
    </source>
</reference>
<dbReference type="NCBIfam" id="TIGR01755">
    <property type="entry name" value="flav_wrbA"/>
    <property type="match status" value="1"/>
</dbReference>
<dbReference type="Gene3D" id="3.40.50.360">
    <property type="match status" value="1"/>
</dbReference>
<dbReference type="InterPro" id="IPR001226">
    <property type="entry name" value="Flavodoxin_CS"/>
</dbReference>
<dbReference type="GO" id="GO:0010181">
    <property type="term" value="F:FMN binding"/>
    <property type="evidence" value="ECO:0007669"/>
    <property type="project" value="InterPro"/>
</dbReference>